<dbReference type="PANTHER" id="PTHR42877:SF7">
    <property type="entry name" value="FLAVIN-BINDING MONOOXYGENASE-RELATED"/>
    <property type="match status" value="1"/>
</dbReference>
<dbReference type="Gene3D" id="3.50.50.60">
    <property type="entry name" value="FAD/NAD(P)-binding domain"/>
    <property type="match status" value="2"/>
</dbReference>
<dbReference type="InterPro" id="IPR020946">
    <property type="entry name" value="Flavin_mOase-like"/>
</dbReference>
<comment type="cofactor">
    <cofactor evidence="1">
        <name>FAD</name>
        <dbReference type="ChEBI" id="CHEBI:57692"/>
    </cofactor>
</comment>
<dbReference type="RefSeq" id="XP_013283253.1">
    <property type="nucleotide sequence ID" value="XM_013427799.1"/>
</dbReference>
<evidence type="ECO:0000256" key="1">
    <source>
        <dbReference type="ARBA" id="ARBA00001974"/>
    </source>
</evidence>
<dbReference type="InterPro" id="IPR036188">
    <property type="entry name" value="FAD/NAD-bd_sf"/>
</dbReference>
<evidence type="ECO:0000256" key="5">
    <source>
        <dbReference type="ARBA" id="ARBA00023002"/>
    </source>
</evidence>
<dbReference type="GO" id="GO:0050660">
    <property type="term" value="F:flavin adenine dinucleotide binding"/>
    <property type="evidence" value="ECO:0007669"/>
    <property type="project" value="InterPro"/>
</dbReference>
<evidence type="ECO:0000256" key="3">
    <source>
        <dbReference type="ARBA" id="ARBA00022630"/>
    </source>
</evidence>
<name>A0A0D2GLT5_9EURO</name>
<dbReference type="Pfam" id="PF00743">
    <property type="entry name" value="FMO-like"/>
    <property type="match status" value="1"/>
</dbReference>
<dbReference type="PANTHER" id="PTHR42877">
    <property type="entry name" value="L-ORNITHINE N(5)-MONOOXYGENASE-RELATED"/>
    <property type="match status" value="1"/>
</dbReference>
<comment type="similarity">
    <text evidence="2">Belongs to the FAD-binding monooxygenase family.</text>
</comment>
<protein>
    <submittedName>
        <fullName evidence="6">Unplaced genomic scaffold supercont1.4, whole genome shotgun sequence</fullName>
    </submittedName>
</protein>
<dbReference type="OrthoDB" id="74360at2759"/>
<evidence type="ECO:0000313" key="6">
    <source>
        <dbReference type="EMBL" id="KIW79445.1"/>
    </source>
</evidence>
<dbReference type="GO" id="GO:0050661">
    <property type="term" value="F:NADP binding"/>
    <property type="evidence" value="ECO:0007669"/>
    <property type="project" value="InterPro"/>
</dbReference>
<organism evidence="6 7">
    <name type="scientific">Fonsecaea pedrosoi CBS 271.37</name>
    <dbReference type="NCBI Taxonomy" id="1442368"/>
    <lineage>
        <taxon>Eukaryota</taxon>
        <taxon>Fungi</taxon>
        <taxon>Dikarya</taxon>
        <taxon>Ascomycota</taxon>
        <taxon>Pezizomycotina</taxon>
        <taxon>Eurotiomycetes</taxon>
        <taxon>Chaetothyriomycetidae</taxon>
        <taxon>Chaetothyriales</taxon>
        <taxon>Herpotrichiellaceae</taxon>
        <taxon>Fonsecaea</taxon>
    </lineage>
</organism>
<keyword evidence="7" id="KW-1185">Reference proteome</keyword>
<accession>A0A0D2GLT5</accession>
<keyword evidence="5" id="KW-0560">Oxidoreductase</keyword>
<proteinExistence type="inferred from homology"/>
<evidence type="ECO:0000313" key="7">
    <source>
        <dbReference type="Proteomes" id="UP000053029"/>
    </source>
</evidence>
<dbReference type="GeneID" id="25305547"/>
<keyword evidence="3" id="KW-0285">Flavoprotein</keyword>
<evidence type="ECO:0000256" key="4">
    <source>
        <dbReference type="ARBA" id="ARBA00022827"/>
    </source>
</evidence>
<dbReference type="Proteomes" id="UP000053029">
    <property type="component" value="Unassembled WGS sequence"/>
</dbReference>
<sequence length="579" mass="66116">MTPTNPSEDVYIPEQLFGTKRRLKVIVVGAGVSGLNFFKLAEERGEELDIVCFEKNNDIGGTWLENRYPGCACDVPSVVYQYPWRPAPWSHYWSQALEIWDYLKTVERENHFVEKYVKLRHEVLSMSWTDEAGRWEVEVQDLERGSRWVESGHVVINATGVLNKWKWPNINGLQSFKGVLLHSAAWDPKVDLRGKRVAVIGAGSSAVQIIPSIYDSVEKIYTWVRSKIWITSTFSQQFVRSDGANYAYSPEQQQIFSNEDEYLAYRKMVEEPFNKRFGFILNGTKEQKAALQFCHDYMTTNLQSRPDIRDKIVPTDFSVGCRRPTPGYGYLQSLCGPKTTTYTQELITITENGFLDPDDNEHAVDVIICATGFDTTFKPRTPLLVNGVDMGKLWTTRETVPSYLSVGLAGVPNYFISGGAYFPVAHGSFFPLIHKFCEYTLQILEKMQLENIKSVRPNLQRTDQFLSHADTFLKRTVWTDPCTSWFKGGKKDGKPALWPGSRLHFLKLLEAPRMEDYDIEYWVPENPFAFLGNGMHIAEIENRGDLTWYLGNPAHDVDKTRIAQLMSPDEKLTNGTSVA</sequence>
<dbReference type="InterPro" id="IPR051209">
    <property type="entry name" value="FAD-bind_Monooxygenase_sf"/>
</dbReference>
<keyword evidence="4" id="KW-0274">FAD</keyword>
<reference evidence="6 7" key="1">
    <citation type="submission" date="2015-01" db="EMBL/GenBank/DDBJ databases">
        <title>The Genome Sequence of Fonsecaea pedrosoi CBS 271.37.</title>
        <authorList>
            <consortium name="The Broad Institute Genomics Platform"/>
            <person name="Cuomo C."/>
            <person name="de Hoog S."/>
            <person name="Gorbushina A."/>
            <person name="Stielow B."/>
            <person name="Teixiera M."/>
            <person name="Abouelleil A."/>
            <person name="Chapman S.B."/>
            <person name="Priest M."/>
            <person name="Young S.K."/>
            <person name="Wortman J."/>
            <person name="Nusbaum C."/>
            <person name="Birren B."/>
        </authorList>
    </citation>
    <scope>NUCLEOTIDE SEQUENCE [LARGE SCALE GENOMIC DNA]</scope>
    <source>
        <strain evidence="6 7">CBS 271.37</strain>
    </source>
</reference>
<dbReference type="HOGENOM" id="CLU_006937_6_1_1"/>
<dbReference type="AlphaFoldDB" id="A0A0D2GLT5"/>
<dbReference type="GO" id="GO:0004499">
    <property type="term" value="F:N,N-dimethylaniline monooxygenase activity"/>
    <property type="evidence" value="ECO:0007669"/>
    <property type="project" value="InterPro"/>
</dbReference>
<dbReference type="VEuPathDB" id="FungiDB:Z517_06057"/>
<dbReference type="SUPFAM" id="SSF51905">
    <property type="entry name" value="FAD/NAD(P)-binding domain"/>
    <property type="match status" value="3"/>
</dbReference>
<gene>
    <name evidence="6" type="ORF">Z517_06057</name>
</gene>
<dbReference type="EMBL" id="KN846972">
    <property type="protein sequence ID" value="KIW79445.1"/>
    <property type="molecule type" value="Genomic_DNA"/>
</dbReference>
<evidence type="ECO:0000256" key="2">
    <source>
        <dbReference type="ARBA" id="ARBA00010139"/>
    </source>
</evidence>